<keyword evidence="3" id="KW-0812">Transmembrane</keyword>
<feature type="domain" description="GGDEF" evidence="7">
    <location>
        <begin position="352"/>
        <end position="485"/>
    </location>
</feature>
<protein>
    <submittedName>
        <fullName evidence="8">Diguanylate cyclase/phosphodiesterase with PAS/PAC sensor(S)</fullName>
    </submittedName>
</protein>
<dbReference type="InterPro" id="IPR013767">
    <property type="entry name" value="PAS_fold"/>
</dbReference>
<dbReference type="Pfam" id="PF00989">
    <property type="entry name" value="PAS"/>
    <property type="match status" value="1"/>
</dbReference>
<keyword evidence="9" id="KW-1185">Reference proteome</keyword>
<dbReference type="SMART" id="SM00091">
    <property type="entry name" value="PAS"/>
    <property type="match status" value="1"/>
</dbReference>
<dbReference type="SMART" id="SM00267">
    <property type="entry name" value="GGDEF"/>
    <property type="match status" value="1"/>
</dbReference>
<dbReference type="InterPro" id="IPR000700">
    <property type="entry name" value="PAS-assoc_C"/>
</dbReference>
<dbReference type="SUPFAM" id="SSF141868">
    <property type="entry name" value="EAL domain-like"/>
    <property type="match status" value="1"/>
</dbReference>
<dbReference type="RefSeq" id="WP_015830942.1">
    <property type="nucleotide sequence ID" value="NC_012969.1"/>
</dbReference>
<dbReference type="STRING" id="582744.Msip34_2437"/>
<dbReference type="InterPro" id="IPR035919">
    <property type="entry name" value="EAL_sf"/>
</dbReference>
<gene>
    <name evidence="8" type="ordered locus">Msip34_2437</name>
</gene>
<dbReference type="CDD" id="cd01948">
    <property type="entry name" value="EAL"/>
    <property type="match status" value="1"/>
</dbReference>
<organism evidence="8 9">
    <name type="scientific">Methylovorus glucosotrophus (strain SIP3-4)</name>
    <dbReference type="NCBI Taxonomy" id="582744"/>
    <lineage>
        <taxon>Bacteria</taxon>
        <taxon>Pseudomonadati</taxon>
        <taxon>Pseudomonadota</taxon>
        <taxon>Betaproteobacteria</taxon>
        <taxon>Nitrosomonadales</taxon>
        <taxon>Methylophilaceae</taxon>
        <taxon>Methylovorus</taxon>
    </lineage>
</organism>
<evidence type="ECO:0000313" key="8">
    <source>
        <dbReference type="EMBL" id="ACT51674.1"/>
    </source>
</evidence>
<dbReference type="InterPro" id="IPR029787">
    <property type="entry name" value="Nucleotide_cyclase"/>
</dbReference>
<dbReference type="InterPro" id="IPR035965">
    <property type="entry name" value="PAS-like_dom_sf"/>
</dbReference>
<dbReference type="Proteomes" id="UP000002743">
    <property type="component" value="Chromosome"/>
</dbReference>
<dbReference type="Gene3D" id="3.20.20.450">
    <property type="entry name" value="EAL domain"/>
    <property type="match status" value="1"/>
</dbReference>
<dbReference type="OrthoDB" id="9813903at2"/>
<dbReference type="PROSITE" id="PS50112">
    <property type="entry name" value="PAS"/>
    <property type="match status" value="1"/>
</dbReference>
<sequence>MDVITSFFSTDGFMPHGHCYLWQPPLLWTYIISDLMIAVAYYSIPMALVYFVRKRPDLQFNWIFVMFSIFIFACGTTHLLSLWTIWNPDYWADASMKAVTGVASLVTAIMLWRLMPQALRIPSTRQLEETVERLEHEVEERELAERSLAAFNDTLETLVQQRTAELEEINRLLKLEIDLRREAEQTLYAEKQRAVVTLQSIGDGVITTDKQSRVNYLNPVAERMTGWSNAEAQGKPLLEVFRIVNESSRKLVPNPVDVVLQHGEIYGLANHTALIGRHGNEYAIEDSAAPIRDQDGNVLGVVLVFHDVSEARNMANKMTYLAEHDYLTGLPNRLLLNDRLNQALTIARRDQEFIALMFLDLDHFKNINDSLGHEVGDQLLKMVARRLESCLRASDTISRQGGDEFMILLPELTNYFSPAEVAEKLLAAATVPYEIGSHEITVSASIGIAVFPDDGENGELLTKNADAAMYHAKSLGRNNYQFFTRAMNERVMEIAELESKLRRAVERNEFVLYYQPKIDIRTGQVVGAEALIRWQHPSWGLVAPDRFIPIAEDSGLIRPIGLWVMREACRQNQEWQAAGLARIPVAVNLSTVQLRQHNFLQEVSEILLMSGLEPDYLELEVTESVAIHAETEVINWLHKLRSMGVKLALDDFGTGYSSLSYLKRLPINNVKIDKSFIRDIETDPDDATIITAIIRMSHGLRLNVIAEGVENINQLEFLKKEGCDQMQGFIASRPVPADEFALLLQNWPTPI</sequence>
<dbReference type="GO" id="GO:0006355">
    <property type="term" value="P:regulation of DNA-templated transcription"/>
    <property type="evidence" value="ECO:0007669"/>
    <property type="project" value="InterPro"/>
</dbReference>
<feature type="domain" description="EAL" evidence="6">
    <location>
        <begin position="494"/>
        <end position="748"/>
    </location>
</feature>
<dbReference type="SUPFAM" id="SSF55073">
    <property type="entry name" value="Nucleotide cyclase"/>
    <property type="match status" value="1"/>
</dbReference>
<dbReference type="FunFam" id="3.20.20.450:FF:000001">
    <property type="entry name" value="Cyclic di-GMP phosphodiesterase yahA"/>
    <property type="match status" value="1"/>
</dbReference>
<dbReference type="NCBIfam" id="TIGR00229">
    <property type="entry name" value="sensory_box"/>
    <property type="match status" value="1"/>
</dbReference>
<dbReference type="PROSITE" id="PS50887">
    <property type="entry name" value="GGDEF"/>
    <property type="match status" value="1"/>
</dbReference>
<dbReference type="SMART" id="SM00052">
    <property type="entry name" value="EAL"/>
    <property type="match status" value="1"/>
</dbReference>
<dbReference type="GO" id="GO:0071732">
    <property type="term" value="P:cellular response to nitric oxide"/>
    <property type="evidence" value="ECO:0007669"/>
    <property type="project" value="UniProtKB-ARBA"/>
</dbReference>
<evidence type="ECO:0000256" key="2">
    <source>
        <dbReference type="SAM" id="Coils"/>
    </source>
</evidence>
<reference evidence="9" key="1">
    <citation type="submission" date="2009-07" db="EMBL/GenBank/DDBJ databases">
        <title>Complete sequence of chromosome of Methylovorus sp. SIP3-4.</title>
        <authorList>
            <person name="Lucas S."/>
            <person name="Copeland A."/>
            <person name="Lapidus A."/>
            <person name="Glavina del Rio T."/>
            <person name="Tice H."/>
            <person name="Bruce D."/>
            <person name="Goodwin L."/>
            <person name="Pitluck S."/>
            <person name="Clum A."/>
            <person name="Larimer F."/>
            <person name="Land M."/>
            <person name="Hauser L."/>
            <person name="Kyrpides N."/>
            <person name="Mikhailova N."/>
            <person name="Kayluzhnaya M."/>
            <person name="Chistoserdova L."/>
        </authorList>
    </citation>
    <scope>NUCLEOTIDE SEQUENCE [LARGE SCALE GENOMIC DNA]</scope>
    <source>
        <strain evidence="9">SIP3-4</strain>
    </source>
</reference>
<keyword evidence="2" id="KW-0175">Coiled coil</keyword>
<dbReference type="Gene3D" id="3.30.450.20">
    <property type="entry name" value="PAS domain"/>
    <property type="match status" value="1"/>
</dbReference>
<keyword evidence="3" id="KW-1133">Transmembrane helix</keyword>
<dbReference type="CDD" id="cd01949">
    <property type="entry name" value="GGDEF"/>
    <property type="match status" value="1"/>
</dbReference>
<dbReference type="FunFam" id="3.30.70.270:FF:000001">
    <property type="entry name" value="Diguanylate cyclase domain protein"/>
    <property type="match status" value="1"/>
</dbReference>
<dbReference type="eggNOG" id="COG5002">
    <property type="taxonomic scope" value="Bacteria"/>
</dbReference>
<dbReference type="NCBIfam" id="TIGR00254">
    <property type="entry name" value="GGDEF"/>
    <property type="match status" value="1"/>
</dbReference>
<comment type="catalytic activity">
    <reaction evidence="1">
        <text>3',3'-c-di-GMP + H2O = 5'-phosphoguanylyl(3'-&gt;5')guanosine + H(+)</text>
        <dbReference type="Rhea" id="RHEA:24902"/>
        <dbReference type="ChEBI" id="CHEBI:15377"/>
        <dbReference type="ChEBI" id="CHEBI:15378"/>
        <dbReference type="ChEBI" id="CHEBI:58754"/>
        <dbReference type="ChEBI" id="CHEBI:58805"/>
        <dbReference type="EC" id="3.1.4.52"/>
    </reaction>
    <physiologicalReaction direction="left-to-right" evidence="1">
        <dbReference type="Rhea" id="RHEA:24903"/>
    </physiologicalReaction>
</comment>
<dbReference type="KEGG" id="mei:Msip34_2437"/>
<dbReference type="Pfam" id="PF25487">
    <property type="entry name" value="ETR1_N"/>
    <property type="match status" value="1"/>
</dbReference>
<reference evidence="8 9" key="2">
    <citation type="journal article" date="2011" name="J. Bacteriol.">
        <title>Genomes of three methylotrophs from a single niche uncover genetic and metabolic divergence of Methylophilaceae.</title>
        <authorList>
            <person name="Lapidus A."/>
            <person name="Clum A."/>
            <person name="Labutti K."/>
            <person name="Kaluzhnaya M.G."/>
            <person name="Lim S."/>
            <person name="Beck D.A."/>
            <person name="Glavina Del Rio T."/>
            <person name="Nolan M."/>
            <person name="Mavromatis K."/>
            <person name="Huntemann M."/>
            <person name="Lucas S."/>
            <person name="Lidstrom M.E."/>
            <person name="Ivanova N."/>
            <person name="Chistoserdova L."/>
        </authorList>
    </citation>
    <scope>NUCLEOTIDE SEQUENCE [LARGE SCALE GENOMIC DNA]</scope>
    <source>
        <strain evidence="8 9">SIP3-4</strain>
    </source>
</reference>
<feature type="coiled-coil region" evidence="2">
    <location>
        <begin position="124"/>
        <end position="186"/>
    </location>
</feature>
<dbReference type="CDD" id="cd00130">
    <property type="entry name" value="PAS"/>
    <property type="match status" value="1"/>
</dbReference>
<dbReference type="InterPro" id="IPR043128">
    <property type="entry name" value="Rev_trsase/Diguanyl_cyclase"/>
</dbReference>
<dbReference type="Pfam" id="PF00563">
    <property type="entry name" value="EAL"/>
    <property type="match status" value="1"/>
</dbReference>
<dbReference type="PROSITE" id="PS50113">
    <property type="entry name" value="PAC"/>
    <property type="match status" value="1"/>
</dbReference>
<feature type="domain" description="PAS" evidence="4">
    <location>
        <begin position="190"/>
        <end position="263"/>
    </location>
</feature>
<proteinExistence type="predicted"/>
<dbReference type="PANTHER" id="PTHR44757">
    <property type="entry name" value="DIGUANYLATE CYCLASE DGCP"/>
    <property type="match status" value="1"/>
</dbReference>
<dbReference type="GO" id="GO:0071111">
    <property type="term" value="F:cyclic-guanylate-specific phosphodiesterase activity"/>
    <property type="evidence" value="ECO:0007669"/>
    <property type="project" value="UniProtKB-EC"/>
</dbReference>
<dbReference type="Pfam" id="PF00990">
    <property type="entry name" value="GGDEF"/>
    <property type="match status" value="1"/>
</dbReference>
<evidence type="ECO:0000259" key="7">
    <source>
        <dbReference type="PROSITE" id="PS50887"/>
    </source>
</evidence>
<evidence type="ECO:0000256" key="3">
    <source>
        <dbReference type="SAM" id="Phobius"/>
    </source>
</evidence>
<dbReference type="InterPro" id="IPR000014">
    <property type="entry name" value="PAS"/>
</dbReference>
<feature type="transmembrane region" description="Helical" evidence="3">
    <location>
        <begin position="63"/>
        <end position="86"/>
    </location>
</feature>
<evidence type="ECO:0000256" key="1">
    <source>
        <dbReference type="ARBA" id="ARBA00051114"/>
    </source>
</evidence>
<evidence type="ECO:0000259" key="6">
    <source>
        <dbReference type="PROSITE" id="PS50883"/>
    </source>
</evidence>
<evidence type="ECO:0000313" key="9">
    <source>
        <dbReference type="Proteomes" id="UP000002743"/>
    </source>
</evidence>
<dbReference type="AlphaFoldDB" id="C6XAD3"/>
<dbReference type="HOGENOM" id="CLU_000445_70_50_4"/>
<dbReference type="InterPro" id="IPR000160">
    <property type="entry name" value="GGDEF_dom"/>
</dbReference>
<dbReference type="PROSITE" id="PS50883">
    <property type="entry name" value="EAL"/>
    <property type="match status" value="1"/>
</dbReference>
<evidence type="ECO:0000259" key="4">
    <source>
        <dbReference type="PROSITE" id="PS50112"/>
    </source>
</evidence>
<dbReference type="InterPro" id="IPR001633">
    <property type="entry name" value="EAL_dom"/>
</dbReference>
<dbReference type="InterPro" id="IPR052155">
    <property type="entry name" value="Biofilm_reg_signaling"/>
</dbReference>
<dbReference type="PANTHER" id="PTHR44757:SF4">
    <property type="entry name" value="DIGUANYLATE CYCLASE DGCE-RELATED"/>
    <property type="match status" value="1"/>
</dbReference>
<dbReference type="InterPro" id="IPR058544">
    <property type="entry name" value="ETR1_N"/>
</dbReference>
<dbReference type="Gene3D" id="3.30.70.270">
    <property type="match status" value="1"/>
</dbReference>
<accession>C6XAD3</accession>
<dbReference type="EMBL" id="CP001674">
    <property type="protein sequence ID" value="ACT51674.1"/>
    <property type="molecule type" value="Genomic_DNA"/>
</dbReference>
<evidence type="ECO:0000259" key="5">
    <source>
        <dbReference type="PROSITE" id="PS50113"/>
    </source>
</evidence>
<dbReference type="eggNOG" id="COG5001">
    <property type="taxonomic scope" value="Bacteria"/>
</dbReference>
<keyword evidence="3" id="KW-0472">Membrane</keyword>
<feature type="domain" description="PAC" evidence="5">
    <location>
        <begin position="268"/>
        <end position="320"/>
    </location>
</feature>
<feature type="transmembrane region" description="Helical" evidence="3">
    <location>
        <begin position="27"/>
        <end position="51"/>
    </location>
</feature>
<dbReference type="SUPFAM" id="SSF55785">
    <property type="entry name" value="PYP-like sensor domain (PAS domain)"/>
    <property type="match status" value="1"/>
</dbReference>
<name>C6XAD3_METGS</name>